<dbReference type="Proteomes" id="UP001597475">
    <property type="component" value="Unassembled WGS sequence"/>
</dbReference>
<proteinExistence type="predicted"/>
<comment type="caution">
    <text evidence="3">The sequence shown here is derived from an EMBL/GenBank/DDBJ whole genome shotgun (WGS) entry which is preliminary data.</text>
</comment>
<feature type="chain" id="PRO_5045930142" evidence="2">
    <location>
        <begin position="22"/>
        <end position="93"/>
    </location>
</feature>
<protein>
    <submittedName>
        <fullName evidence="3">Uncharacterized protein</fullName>
    </submittedName>
</protein>
<gene>
    <name evidence="3" type="ORF">ACFSR9_11960</name>
</gene>
<evidence type="ECO:0000313" key="3">
    <source>
        <dbReference type="EMBL" id="MFD2610147.1"/>
    </source>
</evidence>
<accession>A0ABW5P7D3</accession>
<feature type="compositionally biased region" description="Basic and acidic residues" evidence="1">
    <location>
        <begin position="69"/>
        <end position="79"/>
    </location>
</feature>
<keyword evidence="4" id="KW-1185">Reference proteome</keyword>
<feature type="region of interest" description="Disordered" evidence="1">
    <location>
        <begin position="60"/>
        <end position="79"/>
    </location>
</feature>
<keyword evidence="2" id="KW-0732">Signal</keyword>
<dbReference type="EMBL" id="JBHUMK010000052">
    <property type="protein sequence ID" value="MFD2610147.1"/>
    <property type="molecule type" value="Genomic_DNA"/>
</dbReference>
<evidence type="ECO:0000313" key="4">
    <source>
        <dbReference type="Proteomes" id="UP001597475"/>
    </source>
</evidence>
<evidence type="ECO:0000256" key="1">
    <source>
        <dbReference type="SAM" id="MobiDB-lite"/>
    </source>
</evidence>
<reference evidence="4" key="1">
    <citation type="journal article" date="2019" name="Int. J. Syst. Evol. Microbiol.">
        <title>The Global Catalogue of Microorganisms (GCM) 10K type strain sequencing project: providing services to taxonomists for standard genome sequencing and annotation.</title>
        <authorList>
            <consortium name="The Broad Institute Genomics Platform"/>
            <consortium name="The Broad Institute Genome Sequencing Center for Infectious Disease"/>
            <person name="Wu L."/>
            <person name="Ma J."/>
        </authorList>
    </citation>
    <scope>NUCLEOTIDE SEQUENCE [LARGE SCALE GENOMIC DNA]</scope>
    <source>
        <strain evidence="4">KCTC 33842</strain>
    </source>
</reference>
<dbReference type="RefSeq" id="WP_386846092.1">
    <property type="nucleotide sequence ID" value="NZ_JBHUMK010000052.1"/>
</dbReference>
<organism evidence="3 4">
    <name type="scientific">Deinococcus taklimakanensis</name>
    <dbReference type="NCBI Taxonomy" id="536443"/>
    <lineage>
        <taxon>Bacteria</taxon>
        <taxon>Thermotogati</taxon>
        <taxon>Deinococcota</taxon>
        <taxon>Deinococci</taxon>
        <taxon>Deinococcales</taxon>
        <taxon>Deinococcaceae</taxon>
        <taxon>Deinococcus</taxon>
    </lineage>
</organism>
<feature type="signal peptide" evidence="2">
    <location>
        <begin position="1"/>
        <end position="21"/>
    </location>
</feature>
<sequence>MRKGFTGLLTLAAALIGTAWSCTCAWCSSAISLGVANYADPPTLATFNDVIRRDLLAGRMTQQAAPTERATRPRRDQRPGLRAFTLPRNDFAF</sequence>
<name>A0ABW5P7D3_9DEIO</name>
<evidence type="ECO:0000256" key="2">
    <source>
        <dbReference type="SAM" id="SignalP"/>
    </source>
</evidence>